<dbReference type="Proteomes" id="UP000605970">
    <property type="component" value="Unassembled WGS sequence"/>
</dbReference>
<accession>A0A8S9ZX83</accession>
<sequence length="550" mass="59587">MEQATITTTNSSINCLPQKQSSEWKDDPLQMLAKQCDTISGDEDKIKQQIGNKRQQKQYQNGHSNNDYNILKNNNGHGNKTKAKSPNNKFEQNSVPNNSAPFMVTPNGFGLPHPMQLAAAAFLHPLMPTNQRPPSFPPSNNFCPSPNAPPFTSPAQIQLMQQFMAAAQQIPSLNSQQQHPPPHIPPQQQQLPQHFLSPQLFPPQTIPSGIPLPANMPIPARKLDQTPTNNNQFINHQQNSDAELTTLAAMAMFQQQQNILNGQTTLTNNGTVNTINQQTQQPDNSLLAQQLLQQPIQALLMAAACGQLPSQFACPYRLREGQPCGRLFASDDQLFAHYKSAHIAQISSPSAVSSTTEGPSGGSIASTPSTIQTPTTTTAATTNCRPKGAKNSPTGIPTINNQSNKNNFNHNGWNQQLFQSPIGFIPAQPFIGPLIHSLPPPPQPPPISAATMIGAQNHRFHPYAQSNQGSQQKSIQMNNIPSSIQQQMAIALNLMANSDNSTFQQQFIPPNNNNPSSELNNTHSQLAALAAMANSLGGNNNQTQTAGSSG</sequence>
<organism evidence="4 5">
    <name type="scientific">Meloidogyne graminicola</name>
    <dbReference type="NCBI Taxonomy" id="189291"/>
    <lineage>
        <taxon>Eukaryota</taxon>
        <taxon>Metazoa</taxon>
        <taxon>Ecdysozoa</taxon>
        <taxon>Nematoda</taxon>
        <taxon>Chromadorea</taxon>
        <taxon>Rhabditida</taxon>
        <taxon>Tylenchina</taxon>
        <taxon>Tylenchomorpha</taxon>
        <taxon>Tylenchoidea</taxon>
        <taxon>Meloidogynidae</taxon>
        <taxon>Meloidogyninae</taxon>
        <taxon>Meloidogyne</taxon>
    </lineage>
</organism>
<feature type="region of interest" description="Disordered" evidence="2">
    <location>
        <begin position="53"/>
        <end position="98"/>
    </location>
</feature>
<feature type="compositionally biased region" description="Polar residues" evidence="2">
    <location>
        <begin position="347"/>
        <end position="358"/>
    </location>
</feature>
<evidence type="ECO:0000259" key="3">
    <source>
        <dbReference type="PROSITE" id="PS50157"/>
    </source>
</evidence>
<proteinExistence type="predicted"/>
<dbReference type="PROSITE" id="PS50157">
    <property type="entry name" value="ZINC_FINGER_C2H2_2"/>
    <property type="match status" value="1"/>
</dbReference>
<dbReference type="GO" id="GO:0008270">
    <property type="term" value="F:zinc ion binding"/>
    <property type="evidence" value="ECO:0007669"/>
    <property type="project" value="UniProtKB-KW"/>
</dbReference>
<keyword evidence="1" id="KW-0862">Zinc</keyword>
<keyword evidence="1" id="KW-0479">Metal-binding</keyword>
<feature type="compositionally biased region" description="Low complexity" evidence="2">
    <location>
        <begin position="363"/>
        <end position="382"/>
    </location>
</feature>
<keyword evidence="5" id="KW-1185">Reference proteome</keyword>
<evidence type="ECO:0000256" key="1">
    <source>
        <dbReference type="PROSITE-ProRule" id="PRU00042"/>
    </source>
</evidence>
<protein>
    <submittedName>
        <fullName evidence="4">C2H2-type domain-containing protein</fullName>
    </submittedName>
</protein>
<evidence type="ECO:0000313" key="5">
    <source>
        <dbReference type="Proteomes" id="UP000605970"/>
    </source>
</evidence>
<feature type="region of interest" description="Disordered" evidence="2">
    <location>
        <begin position="347"/>
        <end position="394"/>
    </location>
</feature>
<evidence type="ECO:0000313" key="4">
    <source>
        <dbReference type="EMBL" id="KAF7637881.1"/>
    </source>
</evidence>
<gene>
    <name evidence="4" type="ORF">Mgra_00002586</name>
</gene>
<keyword evidence="1" id="KW-0863">Zinc-finger</keyword>
<name>A0A8S9ZX83_9BILA</name>
<reference evidence="4" key="1">
    <citation type="journal article" date="2020" name="Ecol. Evol.">
        <title>Genome structure and content of the rice root-knot nematode (Meloidogyne graminicola).</title>
        <authorList>
            <person name="Phan N.T."/>
            <person name="Danchin E.G.J."/>
            <person name="Klopp C."/>
            <person name="Perfus-Barbeoch L."/>
            <person name="Kozlowski D.K."/>
            <person name="Koutsovoulos G.D."/>
            <person name="Lopez-Roques C."/>
            <person name="Bouchez O."/>
            <person name="Zahm M."/>
            <person name="Besnard G."/>
            <person name="Bellafiore S."/>
        </authorList>
    </citation>
    <scope>NUCLEOTIDE SEQUENCE</scope>
    <source>
        <strain evidence="4">VN-18</strain>
    </source>
</reference>
<evidence type="ECO:0000256" key="2">
    <source>
        <dbReference type="SAM" id="MobiDB-lite"/>
    </source>
</evidence>
<dbReference type="OrthoDB" id="5900931at2759"/>
<comment type="caution">
    <text evidence="4">The sequence shown here is derived from an EMBL/GenBank/DDBJ whole genome shotgun (WGS) entry which is preliminary data.</text>
</comment>
<dbReference type="InterPro" id="IPR013087">
    <property type="entry name" value="Znf_C2H2_type"/>
</dbReference>
<dbReference type="AlphaFoldDB" id="A0A8S9ZX83"/>
<feature type="domain" description="C2H2-type" evidence="3">
    <location>
        <begin position="312"/>
        <end position="347"/>
    </location>
</feature>
<dbReference type="EMBL" id="JABEBT010000016">
    <property type="protein sequence ID" value="KAF7637881.1"/>
    <property type="molecule type" value="Genomic_DNA"/>
</dbReference>